<sequence length="153" mass="17434">MRRVEKYPYFLRHVWVRQRFLNHKERDGKSTRSTSFSSASTSRQWPSYTFSLHFLGRPPDAPPNARSSSGVRCAPHPRARCTHPPRSIPAVVQKLPFPIEKNLLRLGRCSILPKSVLNPICCIQWLIASSGAAPGPRRATRWTLRRDLVVAPL</sequence>
<evidence type="ECO:0000313" key="2">
    <source>
        <dbReference type="EMBL" id="OUS47058.1"/>
    </source>
</evidence>
<evidence type="ECO:0000256" key="1">
    <source>
        <dbReference type="SAM" id="MobiDB-lite"/>
    </source>
</evidence>
<feature type="region of interest" description="Disordered" evidence="1">
    <location>
        <begin position="56"/>
        <end position="79"/>
    </location>
</feature>
<reference evidence="2" key="1">
    <citation type="submission" date="2017-04" db="EMBL/GenBank/DDBJ databases">
        <title>Population genomics of picophytoplankton unveils novel chromosome hypervariability.</title>
        <authorList>
            <consortium name="DOE Joint Genome Institute"/>
            <person name="Blanc-Mathieu R."/>
            <person name="Krasovec M."/>
            <person name="Hebrard M."/>
            <person name="Yau S."/>
            <person name="Desgranges E."/>
            <person name="Martin J."/>
            <person name="Schackwitz W."/>
            <person name="Kuo A."/>
            <person name="Salin G."/>
            <person name="Donnadieu C."/>
            <person name="Desdevises Y."/>
            <person name="Sanchez-Ferandin S."/>
            <person name="Moreau H."/>
            <person name="Rivals E."/>
            <person name="Grigoriev I.V."/>
            <person name="Grimsley N."/>
            <person name="Eyre-Walker A."/>
            <person name="Piganeau G."/>
        </authorList>
    </citation>
    <scope>NUCLEOTIDE SEQUENCE [LARGE SCALE GENOMIC DNA]</scope>
    <source>
        <strain evidence="2">RCC 1115</strain>
    </source>
</reference>
<name>A0A1Y5IBT6_OSTTA</name>
<protein>
    <submittedName>
        <fullName evidence="2">Uncharacterized protein</fullName>
    </submittedName>
</protein>
<gene>
    <name evidence="2" type="ORF">BE221DRAFT_72753</name>
</gene>
<proteinExistence type="predicted"/>
<dbReference type="AlphaFoldDB" id="A0A1Y5IBT6"/>
<accession>A0A1Y5IBT6</accession>
<organism evidence="2">
    <name type="scientific">Ostreococcus tauri</name>
    <name type="common">Marine green alga</name>
    <dbReference type="NCBI Taxonomy" id="70448"/>
    <lineage>
        <taxon>Eukaryota</taxon>
        <taxon>Viridiplantae</taxon>
        <taxon>Chlorophyta</taxon>
        <taxon>Mamiellophyceae</taxon>
        <taxon>Mamiellales</taxon>
        <taxon>Bathycoccaceae</taxon>
        <taxon>Ostreococcus</taxon>
    </lineage>
</organism>
<dbReference type="Proteomes" id="UP000195557">
    <property type="component" value="Unassembled WGS sequence"/>
</dbReference>
<dbReference type="EMBL" id="KZ155780">
    <property type="protein sequence ID" value="OUS47058.1"/>
    <property type="molecule type" value="Genomic_DNA"/>
</dbReference>